<organism evidence="1 2">
    <name type="scientific">Triparma strigata</name>
    <dbReference type="NCBI Taxonomy" id="1606541"/>
    <lineage>
        <taxon>Eukaryota</taxon>
        <taxon>Sar</taxon>
        <taxon>Stramenopiles</taxon>
        <taxon>Ochrophyta</taxon>
        <taxon>Bolidophyceae</taxon>
        <taxon>Parmales</taxon>
        <taxon>Triparmaceae</taxon>
        <taxon>Triparma</taxon>
    </lineage>
</organism>
<dbReference type="PANTHER" id="PTHR32440">
    <property type="entry name" value="PHOSPHATASE DCR2-RELATED-RELATED"/>
    <property type="match status" value="1"/>
</dbReference>
<reference evidence="2" key="1">
    <citation type="journal article" date="2023" name="Commun. Biol.">
        <title>Genome analysis of Parmales, the sister group of diatoms, reveals the evolutionary specialization of diatoms from phago-mixotrophs to photoautotrophs.</title>
        <authorList>
            <person name="Ban H."/>
            <person name="Sato S."/>
            <person name="Yoshikawa S."/>
            <person name="Yamada K."/>
            <person name="Nakamura Y."/>
            <person name="Ichinomiya M."/>
            <person name="Sato N."/>
            <person name="Blanc-Mathieu R."/>
            <person name="Endo H."/>
            <person name="Kuwata A."/>
            <person name="Ogata H."/>
        </authorList>
    </citation>
    <scope>NUCLEOTIDE SEQUENCE [LARGE SCALE GENOMIC DNA]</scope>
    <source>
        <strain evidence="2">NIES 3701</strain>
    </source>
</reference>
<dbReference type="OrthoDB" id="783096at2759"/>
<evidence type="ECO:0008006" key="3">
    <source>
        <dbReference type="Google" id="ProtNLM"/>
    </source>
</evidence>
<sequence length="234" mass="26453">MSVYEKYPNFLGESGPSDIHGYGNYVLSIDGEMGSPVFNLWFFDSGDYSKFPSIDGYDWIWGDQIQWYVTTSKSLESSNNSTLNSFAFFHIPLPEHETMLLEVPISGHQNEGVCHGSLNSGLFASMVERGEIKAATVGHDHCNDYCGNYLGVDLCYGGGTGYDGYGCADTPNWARRSRIIELQDYGQTIKSYKILDDGHLTKIDEEVLFSEDKTKVDRRNRKRVERIVKEIHED</sequence>
<dbReference type="GO" id="GO:0016788">
    <property type="term" value="F:hydrolase activity, acting on ester bonds"/>
    <property type="evidence" value="ECO:0007669"/>
    <property type="project" value="TreeGrafter"/>
</dbReference>
<dbReference type="AlphaFoldDB" id="A0A9W7AEI1"/>
<evidence type="ECO:0000313" key="1">
    <source>
        <dbReference type="EMBL" id="GMH66295.1"/>
    </source>
</evidence>
<dbReference type="EMBL" id="BRXY01000107">
    <property type="protein sequence ID" value="GMH66295.1"/>
    <property type="molecule type" value="Genomic_DNA"/>
</dbReference>
<keyword evidence="2" id="KW-1185">Reference proteome</keyword>
<proteinExistence type="predicted"/>
<name>A0A9W7AEI1_9STRA</name>
<dbReference type="Proteomes" id="UP001165085">
    <property type="component" value="Unassembled WGS sequence"/>
</dbReference>
<dbReference type="PANTHER" id="PTHR32440:SF0">
    <property type="entry name" value="PHOSPHATASE DCR2-RELATED"/>
    <property type="match status" value="1"/>
</dbReference>
<protein>
    <recommendedName>
        <fullName evidence="3">Calcineurin-like phosphoesterase domain-containing protein</fullName>
    </recommendedName>
</protein>
<accession>A0A9W7AEI1</accession>
<dbReference type="SUPFAM" id="SSF56300">
    <property type="entry name" value="Metallo-dependent phosphatases"/>
    <property type="match status" value="1"/>
</dbReference>
<dbReference type="InterPro" id="IPR029052">
    <property type="entry name" value="Metallo-depent_PP-like"/>
</dbReference>
<evidence type="ECO:0000313" key="2">
    <source>
        <dbReference type="Proteomes" id="UP001165085"/>
    </source>
</evidence>
<dbReference type="GO" id="GO:0005737">
    <property type="term" value="C:cytoplasm"/>
    <property type="evidence" value="ECO:0007669"/>
    <property type="project" value="TreeGrafter"/>
</dbReference>
<comment type="caution">
    <text evidence="1">The sequence shown here is derived from an EMBL/GenBank/DDBJ whole genome shotgun (WGS) entry which is preliminary data.</text>
</comment>
<gene>
    <name evidence="1" type="ORF">TrST_g8836</name>
</gene>